<name>A0A1B1Z2V1_9BACL</name>
<dbReference type="EMBL" id="CP016761">
    <property type="protein sequence ID" value="ANX11724.1"/>
    <property type="molecule type" value="Genomic_DNA"/>
</dbReference>
<keyword evidence="3" id="KW-1185">Reference proteome</keyword>
<dbReference type="KEGG" id="far:ABE41_006860"/>
<accession>A0A1B1Z2V1</accession>
<sequence>MQLKDFPVTLFQPEKGNEKEYTVIIYHGWGGRGQSFYEMAEETAKEGFNTIVPELIYHDTRSPLENPFDKKTMQKYFWETIFKSINEFEAFTRALKLEKKKLILVGSSMGGFIASGIYAAHPEIAGLVCVNGSGSFLFTEKLFRKMDNRDFLSKAELDLFKKYDPIGKVKSNSPVLLIHGDKDTIVPIEGQKYFYDYLLQNDENSRVTFNIHNDVNHKFTSEMVDEVIEWMNQADSSL</sequence>
<reference evidence="2 3" key="1">
    <citation type="submission" date="2016-08" db="EMBL/GenBank/DDBJ databases">
        <title>Complete genome sequence of Fictibacillus arsenicus G25-54, a strain with toxicity to nematodes and a potential arsenic-resistance activity.</title>
        <authorList>
            <person name="Zheng Z."/>
        </authorList>
    </citation>
    <scope>NUCLEOTIDE SEQUENCE [LARGE SCALE GENOMIC DNA]</scope>
    <source>
        <strain evidence="2 3">G25-54</strain>
    </source>
</reference>
<dbReference type="PANTHER" id="PTHR46623">
    <property type="entry name" value="CARBOXYMETHYLENEBUTENOLIDASE-RELATED"/>
    <property type="match status" value="1"/>
</dbReference>
<proteinExistence type="predicted"/>
<dbReference type="Proteomes" id="UP000077412">
    <property type="component" value="Chromosome"/>
</dbReference>
<dbReference type="PANTHER" id="PTHR46623:SF6">
    <property type="entry name" value="ALPHA_BETA-HYDROLASES SUPERFAMILY PROTEIN"/>
    <property type="match status" value="1"/>
</dbReference>
<evidence type="ECO:0000313" key="2">
    <source>
        <dbReference type="EMBL" id="ANX11724.1"/>
    </source>
</evidence>
<dbReference type="InterPro" id="IPR051049">
    <property type="entry name" value="Dienelactone_hydrolase-like"/>
</dbReference>
<dbReference type="Pfam" id="PF01738">
    <property type="entry name" value="DLH"/>
    <property type="match status" value="1"/>
</dbReference>
<dbReference type="Gene3D" id="3.40.50.1820">
    <property type="entry name" value="alpha/beta hydrolase"/>
    <property type="match status" value="1"/>
</dbReference>
<gene>
    <name evidence="2" type="ORF">ABE41_006860</name>
</gene>
<dbReference type="OrthoDB" id="31158at2"/>
<dbReference type="InterPro" id="IPR029058">
    <property type="entry name" value="AB_hydrolase_fold"/>
</dbReference>
<dbReference type="STRING" id="255247.ABE41_006860"/>
<evidence type="ECO:0000259" key="1">
    <source>
        <dbReference type="Pfam" id="PF01738"/>
    </source>
</evidence>
<feature type="domain" description="Dienelactone hydrolase" evidence="1">
    <location>
        <begin position="8"/>
        <end position="223"/>
    </location>
</feature>
<dbReference type="GO" id="GO:0016787">
    <property type="term" value="F:hydrolase activity"/>
    <property type="evidence" value="ECO:0007669"/>
    <property type="project" value="InterPro"/>
</dbReference>
<dbReference type="AlphaFoldDB" id="A0A1B1Z2V1"/>
<protein>
    <submittedName>
        <fullName evidence="2">Phospholipase</fullName>
    </submittedName>
</protein>
<dbReference type="InterPro" id="IPR002925">
    <property type="entry name" value="Dienelactn_hydro"/>
</dbReference>
<evidence type="ECO:0000313" key="3">
    <source>
        <dbReference type="Proteomes" id="UP000077412"/>
    </source>
</evidence>
<dbReference type="SUPFAM" id="SSF53474">
    <property type="entry name" value="alpha/beta-Hydrolases"/>
    <property type="match status" value="1"/>
</dbReference>
<organism evidence="2 3">
    <name type="scientific">Fictibacillus arsenicus</name>
    <dbReference type="NCBI Taxonomy" id="255247"/>
    <lineage>
        <taxon>Bacteria</taxon>
        <taxon>Bacillati</taxon>
        <taxon>Bacillota</taxon>
        <taxon>Bacilli</taxon>
        <taxon>Bacillales</taxon>
        <taxon>Fictibacillaceae</taxon>
        <taxon>Fictibacillus</taxon>
    </lineage>
</organism>